<accession>A0AC60PL38</accession>
<reference evidence="1 2" key="1">
    <citation type="journal article" date="2020" name="Cell">
        <title>Large-Scale Comparative Analyses of Tick Genomes Elucidate Their Genetic Diversity and Vector Capacities.</title>
        <authorList>
            <consortium name="Tick Genome and Microbiome Consortium (TIGMIC)"/>
            <person name="Jia N."/>
            <person name="Wang J."/>
            <person name="Shi W."/>
            <person name="Du L."/>
            <person name="Sun Y."/>
            <person name="Zhan W."/>
            <person name="Jiang J.F."/>
            <person name="Wang Q."/>
            <person name="Zhang B."/>
            <person name="Ji P."/>
            <person name="Bell-Sakyi L."/>
            <person name="Cui X.M."/>
            <person name="Yuan T.T."/>
            <person name="Jiang B.G."/>
            <person name="Yang W.F."/>
            <person name="Lam T.T."/>
            <person name="Chang Q.C."/>
            <person name="Ding S.J."/>
            <person name="Wang X.J."/>
            <person name="Zhu J.G."/>
            <person name="Ruan X.D."/>
            <person name="Zhao L."/>
            <person name="Wei J.T."/>
            <person name="Ye R.Z."/>
            <person name="Que T.C."/>
            <person name="Du C.H."/>
            <person name="Zhou Y.H."/>
            <person name="Cheng J.X."/>
            <person name="Dai P.F."/>
            <person name="Guo W.B."/>
            <person name="Han X.H."/>
            <person name="Huang E.J."/>
            <person name="Li L.F."/>
            <person name="Wei W."/>
            <person name="Gao Y.C."/>
            <person name="Liu J.Z."/>
            <person name="Shao H.Z."/>
            <person name="Wang X."/>
            <person name="Wang C.C."/>
            <person name="Yang T.C."/>
            <person name="Huo Q.B."/>
            <person name="Li W."/>
            <person name="Chen H.Y."/>
            <person name="Chen S.E."/>
            <person name="Zhou L.G."/>
            <person name="Ni X.B."/>
            <person name="Tian J.H."/>
            <person name="Sheng Y."/>
            <person name="Liu T."/>
            <person name="Pan Y.S."/>
            <person name="Xia L.Y."/>
            <person name="Li J."/>
            <person name="Zhao F."/>
            <person name="Cao W.C."/>
        </authorList>
    </citation>
    <scope>NUCLEOTIDE SEQUENCE [LARGE SCALE GENOMIC DNA]</scope>
    <source>
        <strain evidence="1">Iper-2018</strain>
    </source>
</reference>
<protein>
    <submittedName>
        <fullName evidence="1">Uncharacterized protein</fullName>
    </submittedName>
</protein>
<dbReference type="Proteomes" id="UP000805193">
    <property type="component" value="Unassembled WGS sequence"/>
</dbReference>
<organism evidence="1 2">
    <name type="scientific">Ixodes persulcatus</name>
    <name type="common">Taiga tick</name>
    <dbReference type="NCBI Taxonomy" id="34615"/>
    <lineage>
        <taxon>Eukaryota</taxon>
        <taxon>Metazoa</taxon>
        <taxon>Ecdysozoa</taxon>
        <taxon>Arthropoda</taxon>
        <taxon>Chelicerata</taxon>
        <taxon>Arachnida</taxon>
        <taxon>Acari</taxon>
        <taxon>Parasitiformes</taxon>
        <taxon>Ixodida</taxon>
        <taxon>Ixodoidea</taxon>
        <taxon>Ixodidae</taxon>
        <taxon>Ixodinae</taxon>
        <taxon>Ixodes</taxon>
    </lineage>
</organism>
<proteinExistence type="predicted"/>
<name>A0AC60PL38_IXOPE</name>
<dbReference type="EMBL" id="JABSTQ010010428">
    <property type="protein sequence ID" value="KAG0421061.1"/>
    <property type="molecule type" value="Genomic_DNA"/>
</dbReference>
<sequence>MAYYTGYVRTPSGVLKMFQILVGLVIVISLMKFNYDSQDMSYTFRLDAVLMAMTAFTFLLVSCVLLLCALLDGPMHGCSVTYRLLNVFALFAYLLATTGFLASEFRYGEDWHFSLAIGMLCVGNTVAYGGNTFLAYKTLLD</sequence>
<evidence type="ECO:0000313" key="2">
    <source>
        <dbReference type="Proteomes" id="UP000805193"/>
    </source>
</evidence>
<keyword evidence="2" id="KW-1185">Reference proteome</keyword>
<comment type="caution">
    <text evidence="1">The sequence shown here is derived from an EMBL/GenBank/DDBJ whole genome shotgun (WGS) entry which is preliminary data.</text>
</comment>
<gene>
    <name evidence="1" type="ORF">HPB47_003045</name>
</gene>
<evidence type="ECO:0000313" key="1">
    <source>
        <dbReference type="EMBL" id="KAG0421061.1"/>
    </source>
</evidence>